<accession>A0ABV1FFK8</accession>
<feature type="domain" description="CarD-like/TRCF RNAP-interacting" evidence="1">
    <location>
        <begin position="1"/>
        <end position="113"/>
    </location>
</feature>
<dbReference type="EMBL" id="JBBMFE010000004">
    <property type="protein sequence ID" value="MEQ2472182.1"/>
    <property type="molecule type" value="Genomic_DNA"/>
</dbReference>
<proteinExistence type="predicted"/>
<organism evidence="2 3">
    <name type="scientific">Laedolimicola intestinihominis</name>
    <dbReference type="NCBI Taxonomy" id="3133166"/>
    <lineage>
        <taxon>Bacteria</taxon>
        <taxon>Bacillati</taxon>
        <taxon>Bacillota</taxon>
        <taxon>Clostridia</taxon>
        <taxon>Lachnospirales</taxon>
        <taxon>Lachnospiraceae</taxon>
        <taxon>Laedolimicola</taxon>
    </lineage>
</organism>
<comment type="caution">
    <text evidence="2">The sequence shown here is derived from an EMBL/GenBank/DDBJ whole genome shotgun (WGS) entry which is preliminary data.</text>
</comment>
<dbReference type="Gene3D" id="1.20.58.1290">
    <property type="entry name" value="CarD-like, C-terminal domain"/>
    <property type="match status" value="1"/>
</dbReference>
<dbReference type="Proteomes" id="UP001438008">
    <property type="component" value="Unassembled WGS sequence"/>
</dbReference>
<dbReference type="Gene3D" id="2.40.10.170">
    <property type="match status" value="1"/>
</dbReference>
<dbReference type="RefSeq" id="WP_349164279.1">
    <property type="nucleotide sequence ID" value="NZ_JBBMFE010000004.1"/>
</dbReference>
<dbReference type="InterPro" id="IPR036101">
    <property type="entry name" value="CarD-like/TRCF_RID_sf"/>
</dbReference>
<dbReference type="InterPro" id="IPR052531">
    <property type="entry name" value="CarD-like_regulator"/>
</dbReference>
<dbReference type="PANTHER" id="PTHR38447:SF1">
    <property type="entry name" value="RNA POLYMERASE-BINDING TRANSCRIPTION FACTOR CARD"/>
    <property type="match status" value="1"/>
</dbReference>
<gene>
    <name evidence="2" type="ORF">WMO29_06725</name>
</gene>
<evidence type="ECO:0000313" key="2">
    <source>
        <dbReference type="EMBL" id="MEQ2472182.1"/>
    </source>
</evidence>
<dbReference type="InterPro" id="IPR048792">
    <property type="entry name" value="CarD_C"/>
</dbReference>
<evidence type="ECO:0000313" key="3">
    <source>
        <dbReference type="Proteomes" id="UP001438008"/>
    </source>
</evidence>
<dbReference type="Pfam" id="PF21095">
    <property type="entry name" value="CarD_C"/>
    <property type="match status" value="1"/>
</dbReference>
<dbReference type="Pfam" id="PF02559">
    <property type="entry name" value="CarD_TRCF_RID"/>
    <property type="match status" value="1"/>
</dbReference>
<dbReference type="InterPro" id="IPR042215">
    <property type="entry name" value="CarD-like_C"/>
</dbReference>
<dbReference type="InterPro" id="IPR003711">
    <property type="entry name" value="CarD-like/TRCF_RID"/>
</dbReference>
<name>A0ABV1FFK8_9FIRM</name>
<dbReference type="PANTHER" id="PTHR38447">
    <property type="entry name" value="TRANSCRIPTION FACTOR YDEB-RELATED"/>
    <property type="match status" value="1"/>
</dbReference>
<dbReference type="SMART" id="SM01058">
    <property type="entry name" value="CarD_TRCF"/>
    <property type="match status" value="1"/>
</dbReference>
<protein>
    <submittedName>
        <fullName evidence="2">CarD family transcriptional regulator</fullName>
    </submittedName>
</protein>
<dbReference type="SUPFAM" id="SSF141259">
    <property type="entry name" value="CarD-like"/>
    <property type="match status" value="1"/>
</dbReference>
<sequence length="169" mass="19392">MFEKGGYIVYGTTGVCLVEEITGMKMKGASGEKLYYVLRPCFQKGNTIFTPVDNSKIAMRAVMNKAEAEALVERIPEIEELTETDDKERERLYKEAIKSGKPGEWIRIIKTSYLRSRKREAEGKRATTVDDRYFHTAEEHLYAELAVVLGMEKDDVRQYIGQKIELLEV</sequence>
<reference evidence="2 3" key="1">
    <citation type="submission" date="2024-03" db="EMBL/GenBank/DDBJ databases">
        <title>Human intestinal bacterial collection.</title>
        <authorList>
            <person name="Pauvert C."/>
            <person name="Hitch T.C.A."/>
            <person name="Clavel T."/>
        </authorList>
    </citation>
    <scope>NUCLEOTIDE SEQUENCE [LARGE SCALE GENOMIC DNA]</scope>
    <source>
        <strain evidence="2 3">CLA-AA-H132</strain>
    </source>
</reference>
<evidence type="ECO:0000259" key="1">
    <source>
        <dbReference type="SMART" id="SM01058"/>
    </source>
</evidence>
<keyword evidence="3" id="KW-1185">Reference proteome</keyword>